<proteinExistence type="predicted"/>
<name>A0ABX2JX29_9MYCO</name>
<keyword evidence="1" id="KW-0732">Signal</keyword>
<accession>A0ABX2JX29</accession>
<reference evidence="2 3" key="1">
    <citation type="submission" date="2019-05" db="EMBL/GenBank/DDBJ databases">
        <title>Mycolicibacterium sphagni ENV482 genome assembly.</title>
        <authorList>
            <person name="Chen W."/>
            <person name="Faulkner N.W."/>
            <person name="Hyman M.R."/>
        </authorList>
    </citation>
    <scope>NUCLEOTIDE SEQUENCE [LARGE SCALE GENOMIC DNA]</scope>
    <source>
        <strain evidence="2 3">ENV482</strain>
    </source>
</reference>
<evidence type="ECO:0000313" key="2">
    <source>
        <dbReference type="EMBL" id="NTY59401.1"/>
    </source>
</evidence>
<organism evidence="2 3">
    <name type="scientific">Mycolicibacterium sphagni</name>
    <dbReference type="NCBI Taxonomy" id="1786"/>
    <lineage>
        <taxon>Bacteria</taxon>
        <taxon>Bacillati</taxon>
        <taxon>Actinomycetota</taxon>
        <taxon>Actinomycetes</taxon>
        <taxon>Mycobacteriales</taxon>
        <taxon>Mycobacteriaceae</taxon>
        <taxon>Mycolicibacterium</taxon>
    </lineage>
</organism>
<dbReference type="RefSeq" id="WP_108052806.1">
    <property type="nucleotide sequence ID" value="NZ_VBSB01000005.1"/>
</dbReference>
<dbReference type="EMBL" id="VBSB01000005">
    <property type="protein sequence ID" value="NTY59401.1"/>
    <property type="molecule type" value="Genomic_DNA"/>
</dbReference>
<dbReference type="NCBIfam" id="TIGR04529">
    <property type="entry name" value="MTB_hemophore"/>
    <property type="match status" value="1"/>
</dbReference>
<evidence type="ECO:0000256" key="1">
    <source>
        <dbReference type="SAM" id="SignalP"/>
    </source>
</evidence>
<feature type="signal peptide" evidence="1">
    <location>
        <begin position="1"/>
        <end position="28"/>
    </location>
</feature>
<gene>
    <name evidence="2" type="ORF">FEG63_07515</name>
</gene>
<comment type="caution">
    <text evidence="2">The sequence shown here is derived from an EMBL/GenBank/DDBJ whole genome shotgun (WGS) entry which is preliminary data.</text>
</comment>
<dbReference type="Proteomes" id="UP000708347">
    <property type="component" value="Unassembled WGS sequence"/>
</dbReference>
<protein>
    <submittedName>
        <fullName evidence="2">Hemophore-related protein</fullName>
    </submittedName>
</protein>
<dbReference type="InterPro" id="IPR032407">
    <property type="entry name" value="MHB"/>
</dbReference>
<evidence type="ECO:0000313" key="3">
    <source>
        <dbReference type="Proteomes" id="UP000708347"/>
    </source>
</evidence>
<feature type="chain" id="PRO_5045303462" evidence="1">
    <location>
        <begin position="29"/>
        <end position="125"/>
    </location>
</feature>
<keyword evidence="3" id="KW-1185">Reference proteome</keyword>
<sequence>MAIRPTTVTVAIALLGLGFGAATGLASAQPDLSPLVNTTCSYQQVTAALTAQAPDLAAELSKYPPAQAKLQKFLAAPVDTRQKMVQQAFAAHPQWQDTIDQKAGTSQGQQAQSVLLAVAGTCNNY</sequence>